<dbReference type="Pfam" id="PF01047">
    <property type="entry name" value="MarR"/>
    <property type="match status" value="1"/>
</dbReference>
<sequence length="158" mass="17298">MTDEKCAGLTVDDDVAISVLREIGRLAHLADCALAACLPDPITVAQYAVLETLFADDGLSITQLAEIHTVSQPTMSSTIAKLRHHGFVETRSKPGDRRSRFVTLTQEGADMRLRCEIAAGPMRHDMAARISREDWMALQATVNGLNKHFIEALNRPAS</sequence>
<dbReference type="SUPFAM" id="SSF46785">
    <property type="entry name" value="Winged helix' DNA-binding domain"/>
    <property type="match status" value="1"/>
</dbReference>
<evidence type="ECO:0000259" key="4">
    <source>
        <dbReference type="PROSITE" id="PS50995"/>
    </source>
</evidence>
<dbReference type="InterPro" id="IPR000835">
    <property type="entry name" value="HTH_MarR-typ"/>
</dbReference>
<dbReference type="InterPro" id="IPR011991">
    <property type="entry name" value="ArsR-like_HTH"/>
</dbReference>
<dbReference type="InterPro" id="IPR036388">
    <property type="entry name" value="WH-like_DNA-bd_sf"/>
</dbReference>
<comment type="caution">
    <text evidence="5">The sequence shown here is derived from an EMBL/GenBank/DDBJ whole genome shotgun (WGS) entry which is preliminary data.</text>
</comment>
<dbReference type="PANTHER" id="PTHR42756">
    <property type="entry name" value="TRANSCRIPTIONAL REGULATOR, MARR"/>
    <property type="match status" value="1"/>
</dbReference>
<keyword evidence="6" id="KW-1185">Reference proteome</keyword>
<dbReference type="PROSITE" id="PS50995">
    <property type="entry name" value="HTH_MARR_2"/>
    <property type="match status" value="1"/>
</dbReference>
<reference evidence="5" key="1">
    <citation type="submission" date="2022-12" db="EMBL/GenBank/DDBJ databases">
        <title>Bacterial isolates from different developmental stages of Nematostella vectensis.</title>
        <authorList>
            <person name="Fraune S."/>
        </authorList>
    </citation>
    <scope>NUCLEOTIDE SEQUENCE</scope>
    <source>
        <strain evidence="5">G21632-S1</strain>
    </source>
</reference>
<name>A0ABT4LR59_9PROT</name>
<dbReference type="InterPro" id="IPR036390">
    <property type="entry name" value="WH_DNA-bd_sf"/>
</dbReference>
<keyword evidence="1" id="KW-0805">Transcription regulation</keyword>
<keyword evidence="2" id="KW-0238">DNA-binding</keyword>
<organism evidence="5 6">
    <name type="scientific">Henriciella marina</name>
    <dbReference type="NCBI Taxonomy" id="453851"/>
    <lineage>
        <taxon>Bacteria</taxon>
        <taxon>Pseudomonadati</taxon>
        <taxon>Pseudomonadota</taxon>
        <taxon>Alphaproteobacteria</taxon>
        <taxon>Hyphomonadales</taxon>
        <taxon>Hyphomonadaceae</taxon>
        <taxon>Henriciella</taxon>
    </lineage>
</organism>
<dbReference type="PANTHER" id="PTHR42756:SF1">
    <property type="entry name" value="TRANSCRIPTIONAL REPRESSOR OF EMRAB OPERON"/>
    <property type="match status" value="1"/>
</dbReference>
<proteinExistence type="predicted"/>
<dbReference type="RefSeq" id="WP_269400998.1">
    <property type="nucleotide sequence ID" value="NZ_JAPWGW010000001.1"/>
</dbReference>
<dbReference type="CDD" id="cd00090">
    <property type="entry name" value="HTH_ARSR"/>
    <property type="match status" value="1"/>
</dbReference>
<evidence type="ECO:0000313" key="6">
    <source>
        <dbReference type="Proteomes" id="UP001083770"/>
    </source>
</evidence>
<evidence type="ECO:0000256" key="3">
    <source>
        <dbReference type="ARBA" id="ARBA00023163"/>
    </source>
</evidence>
<dbReference type="Proteomes" id="UP001083770">
    <property type="component" value="Unassembled WGS sequence"/>
</dbReference>
<dbReference type="EMBL" id="JAPWGW010000001">
    <property type="protein sequence ID" value="MCZ4296824.1"/>
    <property type="molecule type" value="Genomic_DNA"/>
</dbReference>
<protein>
    <submittedName>
        <fullName evidence="5">MarR family transcriptional regulator</fullName>
    </submittedName>
</protein>
<evidence type="ECO:0000313" key="5">
    <source>
        <dbReference type="EMBL" id="MCZ4296824.1"/>
    </source>
</evidence>
<accession>A0ABT4LR59</accession>
<evidence type="ECO:0000256" key="2">
    <source>
        <dbReference type="ARBA" id="ARBA00023125"/>
    </source>
</evidence>
<dbReference type="Gene3D" id="1.10.10.10">
    <property type="entry name" value="Winged helix-like DNA-binding domain superfamily/Winged helix DNA-binding domain"/>
    <property type="match status" value="1"/>
</dbReference>
<evidence type="ECO:0000256" key="1">
    <source>
        <dbReference type="ARBA" id="ARBA00023015"/>
    </source>
</evidence>
<dbReference type="SMART" id="SM00347">
    <property type="entry name" value="HTH_MARR"/>
    <property type="match status" value="1"/>
</dbReference>
<gene>
    <name evidence="5" type="ORF">O4G74_02015</name>
</gene>
<keyword evidence="3" id="KW-0804">Transcription</keyword>
<feature type="domain" description="HTH marR-type" evidence="4">
    <location>
        <begin position="16"/>
        <end position="147"/>
    </location>
</feature>